<dbReference type="Pfam" id="PF00300">
    <property type="entry name" value="His_Phos_1"/>
    <property type="match status" value="1"/>
</dbReference>
<feature type="active site" description="Proton donor/acceptor" evidence="6">
    <location>
        <position position="87"/>
    </location>
</feature>
<dbReference type="CDD" id="cd07067">
    <property type="entry name" value="HP_PGM_like"/>
    <property type="match status" value="1"/>
</dbReference>
<name>A0A4E0R5R1_FASHE</name>
<dbReference type="SUPFAM" id="SSF53254">
    <property type="entry name" value="Phosphoglycerate mutase-like"/>
    <property type="match status" value="1"/>
</dbReference>
<evidence type="ECO:0000256" key="5">
    <source>
        <dbReference type="ARBA" id="ARBA00042275"/>
    </source>
</evidence>
<keyword evidence="10" id="KW-1185">Reference proteome</keyword>
<evidence type="ECO:0000256" key="2">
    <source>
        <dbReference type="ARBA" id="ARBA00022801"/>
    </source>
</evidence>
<dbReference type="InterPro" id="IPR013078">
    <property type="entry name" value="His_Pase_superF_clade-1"/>
</dbReference>
<dbReference type="InterPro" id="IPR051695">
    <property type="entry name" value="Phosphoglycerate_Mutase"/>
</dbReference>
<dbReference type="InterPro" id="IPR029033">
    <property type="entry name" value="His_PPase_superfam"/>
</dbReference>
<organism evidence="9 10">
    <name type="scientific">Fasciola hepatica</name>
    <name type="common">Liver fluke</name>
    <dbReference type="NCBI Taxonomy" id="6192"/>
    <lineage>
        <taxon>Eukaryota</taxon>
        <taxon>Metazoa</taxon>
        <taxon>Spiralia</taxon>
        <taxon>Lophotrochozoa</taxon>
        <taxon>Platyhelminthes</taxon>
        <taxon>Trematoda</taxon>
        <taxon>Digenea</taxon>
        <taxon>Plagiorchiida</taxon>
        <taxon>Echinostomata</taxon>
        <taxon>Echinostomatoidea</taxon>
        <taxon>Fasciolidae</taxon>
        <taxon>Fasciola</taxon>
    </lineage>
</organism>
<feature type="region of interest" description="Disordered" evidence="8">
    <location>
        <begin position="335"/>
        <end position="361"/>
    </location>
</feature>
<dbReference type="Gene3D" id="3.40.50.1240">
    <property type="entry name" value="Phosphoglycerate mutase-like"/>
    <property type="match status" value="1"/>
</dbReference>
<comment type="similarity">
    <text evidence="3">Belongs to the phosphoglycerate mutase family.</text>
</comment>
<reference evidence="9" key="1">
    <citation type="submission" date="2019-03" db="EMBL/GenBank/DDBJ databases">
        <title>Improved annotation for the trematode Fasciola hepatica.</title>
        <authorList>
            <person name="Choi Y.-J."/>
            <person name="Martin J."/>
            <person name="Mitreva M."/>
        </authorList>
    </citation>
    <scope>NUCLEOTIDE SEQUENCE [LARGE SCALE GENOMIC DNA]</scope>
</reference>
<evidence type="ECO:0000313" key="9">
    <source>
        <dbReference type="EMBL" id="THD23859.1"/>
    </source>
</evidence>
<dbReference type="GO" id="GO:0045820">
    <property type="term" value="P:negative regulation of glycolytic process"/>
    <property type="evidence" value="ECO:0007669"/>
    <property type="project" value="TreeGrafter"/>
</dbReference>
<gene>
    <name evidence="9" type="ORF">D915_005464</name>
</gene>
<dbReference type="SMART" id="SM00855">
    <property type="entry name" value="PGAM"/>
    <property type="match status" value="1"/>
</dbReference>
<dbReference type="PANTHER" id="PTHR46517">
    <property type="entry name" value="FRUCTOSE-2,6-BISPHOSPHATASE TIGAR"/>
    <property type="match status" value="1"/>
</dbReference>
<accession>A0A4E0R5R1</accession>
<evidence type="ECO:0000256" key="7">
    <source>
        <dbReference type="PIRSR" id="PIRSR613078-2"/>
    </source>
</evidence>
<sequence length="361" mass="39208">MTEATIVYAYLTLIRHGETVENVQNIIQGHLDTDLSPTGVRQASELRNHLGHLKPDLFISSDLKRASSTACALGLSTPLELDARLRERNFGTFSGSARRDLQQFAQSNASSGNGCDGWRSVGAECSHEVAARTSAFLMELCSRLAKHTTDPKSVPTSAATLFNSDHSKVPPMPRSVRGEFGTTETFVYGGHVVMVSHGGWIRQLLRLLAFQSKKSAHFPKDSANSVMRNCAVCHIGLAFDPVDFEAYAVLERISNSLSERNAHPLPAFGSLYDSGSSASCEFLPLASPQLPLVTVCYHFNVTVADLQNDTNSTRPDRESNPAVTLCSKMDVIFSDDGDEYAGQPNGPSTVNANEKNDQKSI</sequence>
<evidence type="ECO:0000256" key="1">
    <source>
        <dbReference type="ARBA" id="ARBA00000464"/>
    </source>
</evidence>
<dbReference type="GO" id="GO:0004331">
    <property type="term" value="F:fructose-2,6-bisphosphate 2-phosphatase activity"/>
    <property type="evidence" value="ECO:0007669"/>
    <property type="project" value="UniProtKB-EC"/>
</dbReference>
<keyword evidence="2" id="KW-0378">Hydrolase</keyword>
<comment type="catalytic activity">
    <reaction evidence="1">
        <text>beta-D-fructose 2,6-bisphosphate + H2O = beta-D-fructose 6-phosphate + phosphate</text>
        <dbReference type="Rhea" id="RHEA:17289"/>
        <dbReference type="ChEBI" id="CHEBI:15377"/>
        <dbReference type="ChEBI" id="CHEBI:43474"/>
        <dbReference type="ChEBI" id="CHEBI:57634"/>
        <dbReference type="ChEBI" id="CHEBI:58579"/>
        <dbReference type="EC" id="3.1.3.46"/>
    </reaction>
</comment>
<dbReference type="PROSITE" id="PS00175">
    <property type="entry name" value="PG_MUTASE"/>
    <property type="match status" value="1"/>
</dbReference>
<evidence type="ECO:0000256" key="8">
    <source>
        <dbReference type="SAM" id="MobiDB-lite"/>
    </source>
</evidence>
<feature type="binding site" evidence="7">
    <location>
        <position position="65"/>
    </location>
    <ligand>
        <name>substrate</name>
    </ligand>
</feature>
<dbReference type="AlphaFoldDB" id="A0A4E0R5R1"/>
<dbReference type="EMBL" id="JXXN02001906">
    <property type="protein sequence ID" value="THD23859.1"/>
    <property type="molecule type" value="Genomic_DNA"/>
</dbReference>
<feature type="binding site" evidence="7">
    <location>
        <begin position="15"/>
        <end position="22"/>
    </location>
    <ligand>
        <name>substrate</name>
    </ligand>
</feature>
<evidence type="ECO:0000256" key="6">
    <source>
        <dbReference type="PIRSR" id="PIRSR613078-1"/>
    </source>
</evidence>
<evidence type="ECO:0000256" key="3">
    <source>
        <dbReference type="ARBA" id="ARBA00038362"/>
    </source>
</evidence>
<dbReference type="GO" id="GO:0005829">
    <property type="term" value="C:cytosol"/>
    <property type="evidence" value="ECO:0007669"/>
    <property type="project" value="TreeGrafter"/>
</dbReference>
<dbReference type="PANTHER" id="PTHR46517:SF1">
    <property type="entry name" value="FRUCTOSE-2,6-BISPHOSPHATASE TIGAR"/>
    <property type="match status" value="1"/>
</dbReference>
<dbReference type="Proteomes" id="UP000230066">
    <property type="component" value="Unassembled WGS sequence"/>
</dbReference>
<evidence type="ECO:0000313" key="10">
    <source>
        <dbReference type="Proteomes" id="UP000230066"/>
    </source>
</evidence>
<protein>
    <recommendedName>
        <fullName evidence="4">Fructose-2,6-bisphosphatase TIGAR</fullName>
    </recommendedName>
    <alternativeName>
        <fullName evidence="5">TP53-induced glycolysis and apoptosis regulator</fullName>
    </alternativeName>
</protein>
<dbReference type="GO" id="GO:0043456">
    <property type="term" value="P:regulation of pentose-phosphate shunt"/>
    <property type="evidence" value="ECO:0007669"/>
    <property type="project" value="TreeGrafter"/>
</dbReference>
<comment type="caution">
    <text evidence="9">The sequence shown here is derived from an EMBL/GenBank/DDBJ whole genome shotgun (WGS) entry which is preliminary data.</text>
</comment>
<proteinExistence type="inferred from homology"/>
<dbReference type="InterPro" id="IPR001345">
    <property type="entry name" value="PG/BPGM_mutase_AS"/>
</dbReference>
<feature type="active site" description="Tele-phosphohistidine intermediate" evidence="6">
    <location>
        <position position="16"/>
    </location>
</feature>
<evidence type="ECO:0000256" key="4">
    <source>
        <dbReference type="ARBA" id="ARBA00040907"/>
    </source>
</evidence>